<accession>A0A6A6YQL8</accession>
<evidence type="ECO:0000256" key="2">
    <source>
        <dbReference type="ARBA" id="ARBA00022857"/>
    </source>
</evidence>
<dbReference type="GO" id="GO:0004806">
    <property type="term" value="F:triacylglycerol lipase activity"/>
    <property type="evidence" value="ECO:0007669"/>
    <property type="project" value="TreeGrafter"/>
</dbReference>
<reference evidence="7" key="3">
    <citation type="submission" date="2025-04" db="UniProtKB">
        <authorList>
            <consortium name="RefSeq"/>
        </authorList>
    </citation>
    <scope>IDENTIFICATION</scope>
    <source>
        <strain evidence="7">CBS 304.34</strain>
    </source>
</reference>
<dbReference type="Gene3D" id="3.40.50.720">
    <property type="entry name" value="NAD(P)-binding Rossmann-like Domain"/>
    <property type="match status" value="1"/>
</dbReference>
<name>A0A6A6YQL8_9PEZI</name>
<dbReference type="PRINTS" id="PR00080">
    <property type="entry name" value="SDRFAMILY"/>
</dbReference>
<gene>
    <name evidence="5 7" type="ORF">BDZ99DRAFT_508291</name>
</gene>
<evidence type="ECO:0000313" key="7">
    <source>
        <dbReference type="RefSeq" id="XP_033577792.1"/>
    </source>
</evidence>
<dbReference type="PRINTS" id="PR00081">
    <property type="entry name" value="GDHRDH"/>
</dbReference>
<comment type="similarity">
    <text evidence="1 4">Belongs to the short-chain dehydrogenases/reductases (SDR) family.</text>
</comment>
<dbReference type="GO" id="GO:0005783">
    <property type="term" value="C:endoplasmic reticulum"/>
    <property type="evidence" value="ECO:0007669"/>
    <property type="project" value="TreeGrafter"/>
</dbReference>
<dbReference type="GO" id="GO:0000140">
    <property type="term" value="F:acylglycerone-phosphate reductase (NADP+) activity"/>
    <property type="evidence" value="ECO:0007669"/>
    <property type="project" value="TreeGrafter"/>
</dbReference>
<dbReference type="InterPro" id="IPR036291">
    <property type="entry name" value="NAD(P)-bd_dom_sf"/>
</dbReference>
<dbReference type="PANTHER" id="PTHR44169:SF6">
    <property type="entry name" value="NADPH-DEPENDENT 1-ACYLDIHYDROXYACETONE PHOSPHATE REDUCTASE"/>
    <property type="match status" value="1"/>
</dbReference>
<dbReference type="EMBL" id="MU003699">
    <property type="protein sequence ID" value="KAF2810828.1"/>
    <property type="molecule type" value="Genomic_DNA"/>
</dbReference>
<reference evidence="7" key="2">
    <citation type="submission" date="2020-04" db="EMBL/GenBank/DDBJ databases">
        <authorList>
            <consortium name="NCBI Genome Project"/>
        </authorList>
    </citation>
    <scope>NUCLEOTIDE SEQUENCE</scope>
    <source>
        <strain evidence="7">CBS 304.34</strain>
    </source>
</reference>
<evidence type="ECO:0000313" key="6">
    <source>
        <dbReference type="Proteomes" id="UP000504636"/>
    </source>
</evidence>
<keyword evidence="3" id="KW-0560">Oxidoreductase</keyword>
<keyword evidence="2" id="KW-0521">NADP</keyword>
<dbReference type="AlphaFoldDB" id="A0A6A6YQL8"/>
<dbReference type="RefSeq" id="XP_033577792.1">
    <property type="nucleotide sequence ID" value="XM_033724313.1"/>
</dbReference>
<dbReference type="Pfam" id="PF00106">
    <property type="entry name" value="adh_short"/>
    <property type="match status" value="1"/>
</dbReference>
<organism evidence="5">
    <name type="scientific">Mytilinidion resinicola</name>
    <dbReference type="NCBI Taxonomy" id="574789"/>
    <lineage>
        <taxon>Eukaryota</taxon>
        <taxon>Fungi</taxon>
        <taxon>Dikarya</taxon>
        <taxon>Ascomycota</taxon>
        <taxon>Pezizomycotina</taxon>
        <taxon>Dothideomycetes</taxon>
        <taxon>Pleosporomycetidae</taxon>
        <taxon>Mytilinidiales</taxon>
        <taxon>Mytilinidiaceae</taxon>
        <taxon>Mytilinidion</taxon>
    </lineage>
</organism>
<dbReference type="GO" id="GO:0019433">
    <property type="term" value="P:triglyceride catabolic process"/>
    <property type="evidence" value="ECO:0007669"/>
    <property type="project" value="TreeGrafter"/>
</dbReference>
<dbReference type="OrthoDB" id="2102561at2759"/>
<dbReference type="SUPFAM" id="SSF51735">
    <property type="entry name" value="NAD(P)-binding Rossmann-fold domains"/>
    <property type="match status" value="1"/>
</dbReference>
<evidence type="ECO:0000313" key="5">
    <source>
        <dbReference type="EMBL" id="KAF2810828.1"/>
    </source>
</evidence>
<evidence type="ECO:0000256" key="4">
    <source>
        <dbReference type="RuleBase" id="RU000363"/>
    </source>
</evidence>
<dbReference type="PANTHER" id="PTHR44169">
    <property type="entry name" value="NADPH-DEPENDENT 1-ACYLDIHYDROXYACETONE PHOSPHATE REDUCTASE"/>
    <property type="match status" value="1"/>
</dbReference>
<dbReference type="InterPro" id="IPR020904">
    <property type="entry name" value="Sc_DH/Rdtase_CS"/>
</dbReference>
<dbReference type="PROSITE" id="PS00061">
    <property type="entry name" value="ADH_SHORT"/>
    <property type="match status" value="1"/>
</dbReference>
<evidence type="ECO:0000256" key="1">
    <source>
        <dbReference type="ARBA" id="ARBA00006484"/>
    </source>
</evidence>
<keyword evidence="6" id="KW-1185">Reference proteome</keyword>
<dbReference type="Proteomes" id="UP000504636">
    <property type="component" value="Unplaced"/>
</dbReference>
<sequence>MGSPNSSRPKNVLITGCSAGGIGSALAFSFQKRGYLVLATARDVSKIDPALTSLPSVTTIKLDVTSDASIAAAVVAAREALVAEKHAGLGFLVNNSGVGTVMPWLDYEMSEARRLFETNFWGVLMVTKAFMPLLIEGQGTLVNIASIAAKTWNPYETIYNASKAAIQQWGDTLRLELEPLGVGVVSVMAGMIQSQWYSNSVPPLKLPEDSYYQPVLKNIQGSVTGVANKESGTPPDVFAETVVKQLVNGKTGKIWAGALSTLIWTLGWFPEWVSDYILRDRSGLGSMKKLKDV</sequence>
<evidence type="ECO:0000256" key="3">
    <source>
        <dbReference type="ARBA" id="ARBA00023002"/>
    </source>
</evidence>
<proteinExistence type="inferred from homology"/>
<reference evidence="5 7" key="1">
    <citation type="journal article" date="2020" name="Stud. Mycol.">
        <title>101 Dothideomycetes genomes: a test case for predicting lifestyles and emergence of pathogens.</title>
        <authorList>
            <person name="Haridas S."/>
            <person name="Albert R."/>
            <person name="Binder M."/>
            <person name="Bloem J."/>
            <person name="Labutti K."/>
            <person name="Salamov A."/>
            <person name="Andreopoulos B."/>
            <person name="Baker S."/>
            <person name="Barry K."/>
            <person name="Bills G."/>
            <person name="Bluhm B."/>
            <person name="Cannon C."/>
            <person name="Castanera R."/>
            <person name="Culley D."/>
            <person name="Daum C."/>
            <person name="Ezra D."/>
            <person name="Gonzalez J."/>
            <person name="Henrissat B."/>
            <person name="Kuo A."/>
            <person name="Liang C."/>
            <person name="Lipzen A."/>
            <person name="Lutzoni F."/>
            <person name="Magnuson J."/>
            <person name="Mondo S."/>
            <person name="Nolan M."/>
            <person name="Ohm R."/>
            <person name="Pangilinan J."/>
            <person name="Park H.-J."/>
            <person name="Ramirez L."/>
            <person name="Alfaro M."/>
            <person name="Sun H."/>
            <person name="Tritt A."/>
            <person name="Yoshinaga Y."/>
            <person name="Zwiers L.-H."/>
            <person name="Turgeon B."/>
            <person name="Goodwin S."/>
            <person name="Spatafora J."/>
            <person name="Crous P."/>
            <person name="Grigoriev I."/>
        </authorList>
    </citation>
    <scope>NUCLEOTIDE SEQUENCE</scope>
    <source>
        <strain evidence="5 7">CBS 304.34</strain>
    </source>
</reference>
<dbReference type="GO" id="GO:0005811">
    <property type="term" value="C:lipid droplet"/>
    <property type="evidence" value="ECO:0007669"/>
    <property type="project" value="TreeGrafter"/>
</dbReference>
<dbReference type="InterPro" id="IPR002347">
    <property type="entry name" value="SDR_fam"/>
</dbReference>
<protein>
    <submittedName>
        <fullName evidence="5 7">Oxidoreductase</fullName>
    </submittedName>
</protein>
<dbReference type="GO" id="GO:0006654">
    <property type="term" value="P:phosphatidic acid biosynthetic process"/>
    <property type="evidence" value="ECO:0007669"/>
    <property type="project" value="TreeGrafter"/>
</dbReference>
<dbReference type="GeneID" id="54465206"/>